<gene>
    <name evidence="1" type="ORF">PoB_003688800</name>
</gene>
<dbReference type="EMBL" id="BLXT01004163">
    <property type="protein sequence ID" value="GFO10383.1"/>
    <property type="molecule type" value="Genomic_DNA"/>
</dbReference>
<reference evidence="1 2" key="1">
    <citation type="journal article" date="2021" name="Elife">
        <title>Chloroplast acquisition without the gene transfer in kleptoplastic sea slugs, Plakobranchus ocellatus.</title>
        <authorList>
            <person name="Maeda T."/>
            <person name="Takahashi S."/>
            <person name="Yoshida T."/>
            <person name="Shimamura S."/>
            <person name="Takaki Y."/>
            <person name="Nagai Y."/>
            <person name="Toyoda A."/>
            <person name="Suzuki Y."/>
            <person name="Arimoto A."/>
            <person name="Ishii H."/>
            <person name="Satoh N."/>
            <person name="Nishiyama T."/>
            <person name="Hasebe M."/>
            <person name="Maruyama T."/>
            <person name="Minagawa J."/>
            <person name="Obokata J."/>
            <person name="Shigenobu S."/>
        </authorList>
    </citation>
    <scope>NUCLEOTIDE SEQUENCE [LARGE SCALE GENOMIC DNA]</scope>
</reference>
<keyword evidence="2" id="KW-1185">Reference proteome</keyword>
<protein>
    <submittedName>
        <fullName evidence="1">Uncharacterized protein</fullName>
    </submittedName>
</protein>
<proteinExistence type="predicted"/>
<dbReference type="AlphaFoldDB" id="A0AAV4AU91"/>
<organism evidence="1 2">
    <name type="scientific">Plakobranchus ocellatus</name>
    <dbReference type="NCBI Taxonomy" id="259542"/>
    <lineage>
        <taxon>Eukaryota</taxon>
        <taxon>Metazoa</taxon>
        <taxon>Spiralia</taxon>
        <taxon>Lophotrochozoa</taxon>
        <taxon>Mollusca</taxon>
        <taxon>Gastropoda</taxon>
        <taxon>Heterobranchia</taxon>
        <taxon>Euthyneura</taxon>
        <taxon>Panpulmonata</taxon>
        <taxon>Sacoglossa</taxon>
        <taxon>Placobranchoidea</taxon>
        <taxon>Plakobranchidae</taxon>
        <taxon>Plakobranchus</taxon>
    </lineage>
</organism>
<evidence type="ECO:0000313" key="1">
    <source>
        <dbReference type="EMBL" id="GFO10383.1"/>
    </source>
</evidence>
<evidence type="ECO:0000313" key="2">
    <source>
        <dbReference type="Proteomes" id="UP000735302"/>
    </source>
</evidence>
<sequence>MTSSQIKIQKNKIRHTLPRNDIENRHSRLGYCIFINRVATVDTFRRLQQDTMAQMMAVIVADWPDPGDVSTLFGLCYILKLSQLQYRPLVCPVTMLETAVPKVGLCRFLDN</sequence>
<dbReference type="Proteomes" id="UP000735302">
    <property type="component" value="Unassembled WGS sequence"/>
</dbReference>
<accession>A0AAV4AU91</accession>
<name>A0AAV4AU91_9GAST</name>
<comment type="caution">
    <text evidence="1">The sequence shown here is derived from an EMBL/GenBank/DDBJ whole genome shotgun (WGS) entry which is preliminary data.</text>
</comment>